<accession>E4N2F7</accession>
<organism evidence="1 2">
    <name type="scientific">Kitasatospora setae (strain ATCC 33774 / DSM 43861 / JCM 3304 / KCC A-0304 / NBRC 14216 / KM-6054)</name>
    <name type="common">Streptomyces setae</name>
    <dbReference type="NCBI Taxonomy" id="452652"/>
    <lineage>
        <taxon>Bacteria</taxon>
        <taxon>Bacillati</taxon>
        <taxon>Actinomycetota</taxon>
        <taxon>Actinomycetes</taxon>
        <taxon>Kitasatosporales</taxon>
        <taxon>Streptomycetaceae</taxon>
        <taxon>Kitasatospora</taxon>
    </lineage>
</organism>
<keyword evidence="2" id="KW-1185">Reference proteome</keyword>
<name>E4N2F7_KITSK</name>
<evidence type="ECO:0008006" key="3">
    <source>
        <dbReference type="Google" id="ProtNLM"/>
    </source>
</evidence>
<dbReference type="STRING" id="452652.KSE_65820"/>
<dbReference type="PATRIC" id="fig|452652.3.peg.6608"/>
<dbReference type="eggNOG" id="COG1309">
    <property type="taxonomic scope" value="Bacteria"/>
</dbReference>
<sequence length="79" mass="8893">MHADGLAHPENYPDRAETITNWFDVLGARFRDVATAPDDTVTPTLAMAVVRGLLFDLTTTADRHRTDRALDRFCALLRH</sequence>
<reference evidence="1 2" key="1">
    <citation type="journal article" date="2010" name="DNA Res.">
        <title>Genome sequence of Kitasatospora setae NBRC 14216T: an evolutionary snapshot of the family Streptomycetaceae.</title>
        <authorList>
            <person name="Ichikawa N."/>
            <person name="Oguchi A."/>
            <person name="Ikeda H."/>
            <person name="Ishikawa J."/>
            <person name="Kitani S."/>
            <person name="Watanabe Y."/>
            <person name="Nakamura S."/>
            <person name="Katano Y."/>
            <person name="Kishi E."/>
            <person name="Sasagawa M."/>
            <person name="Ankai A."/>
            <person name="Fukui S."/>
            <person name="Hashimoto Y."/>
            <person name="Kamata S."/>
            <person name="Otoguro M."/>
            <person name="Tanikawa S."/>
            <person name="Nihira T."/>
            <person name="Horinouchi S."/>
            <person name="Ohnishi Y."/>
            <person name="Hayakawa M."/>
            <person name="Kuzuyama T."/>
            <person name="Arisawa A."/>
            <person name="Nomoto F."/>
            <person name="Miura H."/>
            <person name="Takahashi Y."/>
            <person name="Fujita N."/>
        </authorList>
    </citation>
    <scope>NUCLEOTIDE SEQUENCE [LARGE SCALE GENOMIC DNA]</scope>
    <source>
        <strain evidence="2">ATCC 33774 / DSM 43861 / JCM 3304 / KCC A-0304 / NBRC 14216 / KM-6054</strain>
    </source>
</reference>
<evidence type="ECO:0000313" key="2">
    <source>
        <dbReference type="Proteomes" id="UP000007076"/>
    </source>
</evidence>
<dbReference type="Proteomes" id="UP000007076">
    <property type="component" value="Chromosome"/>
</dbReference>
<dbReference type="HOGENOM" id="CLU_2601375_0_0_11"/>
<gene>
    <name evidence="1" type="ordered locus">KSE_65820</name>
</gene>
<dbReference type="KEGG" id="ksk:KSE_65820"/>
<dbReference type="EMBL" id="AP010968">
    <property type="protein sequence ID" value="BAJ32341.1"/>
    <property type="molecule type" value="Genomic_DNA"/>
</dbReference>
<dbReference type="RefSeq" id="WP_014139637.1">
    <property type="nucleotide sequence ID" value="NC_016109.1"/>
</dbReference>
<proteinExistence type="predicted"/>
<protein>
    <recommendedName>
        <fullName evidence="3">TetR family transcriptional regulator</fullName>
    </recommendedName>
</protein>
<dbReference type="AlphaFoldDB" id="E4N2F7"/>
<evidence type="ECO:0000313" key="1">
    <source>
        <dbReference type="EMBL" id="BAJ32341.1"/>
    </source>
</evidence>